<protein>
    <recommendedName>
        <fullName evidence="2">Cell shape-determining protein MreC</fullName>
    </recommendedName>
    <alternativeName>
        <fullName evidence="4">Cell shape protein MreC</fullName>
    </alternativeName>
</protein>
<proteinExistence type="inferred from homology"/>
<evidence type="ECO:0000313" key="8">
    <source>
        <dbReference type="EMBL" id="ACN98371.1"/>
    </source>
</evidence>
<comment type="similarity">
    <text evidence="1">Belongs to the MreC family.</text>
</comment>
<sequence>MTGNVKKIILKILIFLIFLSITVAILFSSFFKKVSIDVIGLPSSIIVSVLDNVKDFSTYIKDKKSLEDENKNLKKQIELLKLENQKLSYLKTENEELRKLLEFKNFYGFKRVLVAKVVGFSPDNWVDGFFIDLGKNEGIKEGDIVVSKGYLIGTVNLVGDRYSQVMSVNDKNFKITVRTRKTGEICFYNGLDYKKGVLRYVRPEQDIRLSDVVETTVVNSTISEGIPVGIVRKISTKEGEFFRDVEVETFYYPYNLNYVLVVQR</sequence>
<evidence type="ECO:0000256" key="1">
    <source>
        <dbReference type="ARBA" id="ARBA00009369"/>
    </source>
</evidence>
<dbReference type="Pfam" id="PF04085">
    <property type="entry name" value="MreC"/>
    <property type="match status" value="1"/>
</dbReference>
<dbReference type="Proteomes" id="UP000001369">
    <property type="component" value="Chromosome"/>
</dbReference>
<evidence type="ECO:0000313" key="9">
    <source>
        <dbReference type="Proteomes" id="UP000001369"/>
    </source>
</evidence>
<dbReference type="STRING" id="204536.SULAZ_1622"/>
<dbReference type="GO" id="GO:0008360">
    <property type="term" value="P:regulation of cell shape"/>
    <property type="evidence" value="ECO:0007669"/>
    <property type="project" value="UniProtKB-KW"/>
</dbReference>
<dbReference type="eggNOG" id="COG1792">
    <property type="taxonomic scope" value="Bacteria"/>
</dbReference>
<evidence type="ECO:0000256" key="5">
    <source>
        <dbReference type="SAM" id="Coils"/>
    </source>
</evidence>
<dbReference type="AlphaFoldDB" id="C1DWU8"/>
<organism evidence="8 9">
    <name type="scientific">Sulfurihydrogenibium azorense (strain DSM 15241 / OCM 825 / Az-Fu1)</name>
    <dbReference type="NCBI Taxonomy" id="204536"/>
    <lineage>
        <taxon>Bacteria</taxon>
        <taxon>Pseudomonadati</taxon>
        <taxon>Aquificota</taxon>
        <taxon>Aquificia</taxon>
        <taxon>Aquificales</taxon>
        <taxon>Hydrogenothermaceae</taxon>
        <taxon>Sulfurihydrogenibium</taxon>
    </lineage>
</organism>
<dbReference type="HOGENOM" id="CLU_042663_1_3_0"/>
<keyword evidence="9" id="KW-1185">Reference proteome</keyword>
<reference evidence="8 9" key="1">
    <citation type="journal article" date="2009" name="J. Bacteriol.">
        <title>Complete and draft genome sequences of six members of the Aquificales.</title>
        <authorList>
            <person name="Reysenbach A.L."/>
            <person name="Hamamura N."/>
            <person name="Podar M."/>
            <person name="Griffiths E."/>
            <person name="Ferreira S."/>
            <person name="Hochstein R."/>
            <person name="Heidelberg J."/>
            <person name="Johnson J."/>
            <person name="Mead D."/>
            <person name="Pohorille A."/>
            <person name="Sarmiento M."/>
            <person name="Schweighofer K."/>
            <person name="Seshadri R."/>
            <person name="Voytek M.A."/>
        </authorList>
    </citation>
    <scope>NUCLEOTIDE SEQUENCE [LARGE SCALE GENOMIC DNA]</scope>
    <source>
        <strain evidence="9">Az-Fu1 / DSM 15241 / OCM 825</strain>
    </source>
</reference>
<dbReference type="EMBL" id="CP001229">
    <property type="protein sequence ID" value="ACN98371.1"/>
    <property type="molecule type" value="Genomic_DNA"/>
</dbReference>
<keyword evidence="5" id="KW-0175">Coiled coil</keyword>
<evidence type="ECO:0000256" key="3">
    <source>
        <dbReference type="ARBA" id="ARBA00022960"/>
    </source>
</evidence>
<keyword evidence="6" id="KW-1133">Transmembrane helix</keyword>
<dbReference type="InterPro" id="IPR042175">
    <property type="entry name" value="Cell/Rod_MreC_2"/>
</dbReference>
<feature type="transmembrane region" description="Helical" evidence="6">
    <location>
        <begin position="12"/>
        <end position="31"/>
    </location>
</feature>
<dbReference type="OrthoDB" id="9792313at2"/>
<dbReference type="PIRSF" id="PIRSF038471">
    <property type="entry name" value="MreC"/>
    <property type="match status" value="1"/>
</dbReference>
<evidence type="ECO:0000256" key="4">
    <source>
        <dbReference type="ARBA" id="ARBA00032089"/>
    </source>
</evidence>
<keyword evidence="6" id="KW-0812">Transmembrane</keyword>
<dbReference type="RefSeq" id="WP_012673696.1">
    <property type="nucleotide sequence ID" value="NC_012438.1"/>
</dbReference>
<feature type="domain" description="Rod shape-determining protein MreC beta-barrel core" evidence="7">
    <location>
        <begin position="117"/>
        <end position="263"/>
    </location>
</feature>
<feature type="coiled-coil region" evidence="5">
    <location>
        <begin position="56"/>
        <end position="100"/>
    </location>
</feature>
<dbReference type="Gene3D" id="2.40.10.340">
    <property type="entry name" value="Rod shape-determining protein MreC, domain 1"/>
    <property type="match status" value="1"/>
</dbReference>
<dbReference type="InterPro" id="IPR055342">
    <property type="entry name" value="MreC_beta-barrel_core"/>
</dbReference>
<evidence type="ECO:0000259" key="7">
    <source>
        <dbReference type="Pfam" id="PF04085"/>
    </source>
</evidence>
<keyword evidence="6" id="KW-0472">Membrane</keyword>
<name>C1DWU8_SULAA</name>
<dbReference type="InterPro" id="IPR042177">
    <property type="entry name" value="Cell/Rod_1"/>
</dbReference>
<gene>
    <name evidence="8" type="primary">mreC</name>
    <name evidence="8" type="ordered locus">SULAZ_1622</name>
</gene>
<dbReference type="Gene3D" id="2.40.10.350">
    <property type="entry name" value="Rod shape-determining protein MreC, domain 2"/>
    <property type="match status" value="1"/>
</dbReference>
<dbReference type="InterPro" id="IPR007221">
    <property type="entry name" value="MreC"/>
</dbReference>
<dbReference type="NCBIfam" id="TIGR00219">
    <property type="entry name" value="mreC"/>
    <property type="match status" value="1"/>
</dbReference>
<keyword evidence="3" id="KW-0133">Cell shape</keyword>
<dbReference type="GO" id="GO:0005886">
    <property type="term" value="C:plasma membrane"/>
    <property type="evidence" value="ECO:0007669"/>
    <property type="project" value="TreeGrafter"/>
</dbReference>
<evidence type="ECO:0000256" key="2">
    <source>
        <dbReference type="ARBA" id="ARBA00013855"/>
    </source>
</evidence>
<evidence type="ECO:0000256" key="6">
    <source>
        <dbReference type="SAM" id="Phobius"/>
    </source>
</evidence>
<accession>C1DWU8</accession>
<dbReference type="PANTHER" id="PTHR34138:SF1">
    <property type="entry name" value="CELL SHAPE-DETERMINING PROTEIN MREC"/>
    <property type="match status" value="1"/>
</dbReference>
<dbReference type="PANTHER" id="PTHR34138">
    <property type="entry name" value="CELL SHAPE-DETERMINING PROTEIN MREC"/>
    <property type="match status" value="1"/>
</dbReference>
<dbReference type="KEGG" id="saf:SULAZ_1622"/>